<keyword evidence="10" id="KW-0732">Signal</keyword>
<dbReference type="InterPro" id="IPR020894">
    <property type="entry name" value="Cadherin_CS"/>
</dbReference>
<feature type="chain" id="PRO_5043752389" description="Cadherin domain-containing protein" evidence="10">
    <location>
        <begin position="20"/>
        <end position="750"/>
    </location>
</feature>
<feature type="domain" description="Cadherin" evidence="11">
    <location>
        <begin position="235"/>
        <end position="343"/>
    </location>
</feature>
<dbReference type="Proteomes" id="UP001181693">
    <property type="component" value="Unassembled WGS sequence"/>
</dbReference>
<evidence type="ECO:0000256" key="9">
    <source>
        <dbReference type="SAM" id="Phobius"/>
    </source>
</evidence>
<name>A0AAV3B7R7_PYXAD</name>
<feature type="domain" description="Cadherin" evidence="11">
    <location>
        <begin position="24"/>
        <end position="128"/>
    </location>
</feature>
<dbReference type="SUPFAM" id="SSF49313">
    <property type="entry name" value="Cadherin-like"/>
    <property type="match status" value="5"/>
</dbReference>
<dbReference type="CDD" id="cd11304">
    <property type="entry name" value="Cadherin_repeat"/>
    <property type="match status" value="6"/>
</dbReference>
<keyword evidence="7 9" id="KW-0472">Membrane</keyword>
<comment type="caution">
    <text evidence="12">The sequence shown here is derived from an EMBL/GenBank/DDBJ whole genome shotgun (WGS) entry which is preliminary data.</text>
</comment>
<proteinExistence type="predicted"/>
<dbReference type="InterPro" id="IPR050971">
    <property type="entry name" value="Cadherin-domain_protein"/>
</dbReference>
<dbReference type="InterPro" id="IPR015919">
    <property type="entry name" value="Cadherin-like_sf"/>
</dbReference>
<feature type="signal peptide" evidence="10">
    <location>
        <begin position="1"/>
        <end position="19"/>
    </location>
</feature>
<evidence type="ECO:0000256" key="5">
    <source>
        <dbReference type="ARBA" id="ARBA00022889"/>
    </source>
</evidence>
<keyword evidence="6 9" id="KW-1133">Transmembrane helix</keyword>
<evidence type="ECO:0000313" key="12">
    <source>
        <dbReference type="EMBL" id="DBA31313.1"/>
    </source>
</evidence>
<evidence type="ECO:0000256" key="2">
    <source>
        <dbReference type="ARBA" id="ARBA00022692"/>
    </source>
</evidence>
<dbReference type="FunFam" id="2.60.40.60:FF:000244">
    <property type="entry name" value="Cadherin related family member 3"/>
    <property type="match status" value="1"/>
</dbReference>
<keyword evidence="2 9" id="KW-0812">Transmembrane</keyword>
<protein>
    <recommendedName>
        <fullName evidence="11">Cadherin domain-containing protein</fullName>
    </recommendedName>
</protein>
<dbReference type="PROSITE" id="PS00232">
    <property type="entry name" value="CADHERIN_1"/>
    <property type="match status" value="1"/>
</dbReference>
<dbReference type="FunFam" id="2.60.40.60:FF:000250">
    <property type="entry name" value="Cadherin related family member 3"/>
    <property type="match status" value="1"/>
</dbReference>
<accession>A0AAV3B7R7</accession>
<evidence type="ECO:0000259" key="11">
    <source>
        <dbReference type="PROSITE" id="PS50268"/>
    </source>
</evidence>
<dbReference type="FunFam" id="2.60.40.60:FF:000231">
    <property type="entry name" value="Cadherin related family member 3"/>
    <property type="match status" value="1"/>
</dbReference>
<dbReference type="GO" id="GO:0005911">
    <property type="term" value="C:cell-cell junction"/>
    <property type="evidence" value="ECO:0007669"/>
    <property type="project" value="TreeGrafter"/>
</dbReference>
<dbReference type="GO" id="GO:0005886">
    <property type="term" value="C:plasma membrane"/>
    <property type="evidence" value="ECO:0007669"/>
    <property type="project" value="InterPro"/>
</dbReference>
<keyword evidence="3" id="KW-0677">Repeat</keyword>
<dbReference type="GO" id="GO:0005509">
    <property type="term" value="F:calcium ion binding"/>
    <property type="evidence" value="ECO:0007669"/>
    <property type="project" value="UniProtKB-UniRule"/>
</dbReference>
<evidence type="ECO:0000256" key="8">
    <source>
        <dbReference type="PROSITE-ProRule" id="PRU00043"/>
    </source>
</evidence>
<reference evidence="12" key="1">
    <citation type="thesis" date="2020" institute="ProQuest LLC" country="789 East Eisenhower Parkway, Ann Arbor, MI, USA">
        <title>Comparative Genomics and Chromosome Evolution.</title>
        <authorList>
            <person name="Mudd A.B."/>
        </authorList>
    </citation>
    <scope>NUCLEOTIDE SEQUENCE</scope>
    <source>
        <strain evidence="12">1538</strain>
        <tissue evidence="12">Blood</tissue>
    </source>
</reference>
<evidence type="ECO:0000256" key="1">
    <source>
        <dbReference type="ARBA" id="ARBA00004370"/>
    </source>
</evidence>
<gene>
    <name evidence="12" type="ORF">GDO54_007185</name>
</gene>
<dbReference type="InterPro" id="IPR002126">
    <property type="entry name" value="Cadherin-like_dom"/>
</dbReference>
<organism evidence="12 13">
    <name type="scientific">Pyxicephalus adspersus</name>
    <name type="common">African bullfrog</name>
    <dbReference type="NCBI Taxonomy" id="30357"/>
    <lineage>
        <taxon>Eukaryota</taxon>
        <taxon>Metazoa</taxon>
        <taxon>Chordata</taxon>
        <taxon>Craniata</taxon>
        <taxon>Vertebrata</taxon>
        <taxon>Euteleostomi</taxon>
        <taxon>Amphibia</taxon>
        <taxon>Batrachia</taxon>
        <taxon>Anura</taxon>
        <taxon>Neobatrachia</taxon>
        <taxon>Ranoidea</taxon>
        <taxon>Pyxicephalidae</taxon>
        <taxon>Pyxicephalinae</taxon>
        <taxon>Pyxicephalus</taxon>
    </lineage>
</organism>
<feature type="domain" description="Cadherin" evidence="11">
    <location>
        <begin position="460"/>
        <end position="565"/>
    </location>
</feature>
<dbReference type="PANTHER" id="PTHR24025">
    <property type="entry name" value="DESMOGLEIN FAMILY MEMBER"/>
    <property type="match status" value="1"/>
</dbReference>
<feature type="domain" description="Cadherin" evidence="11">
    <location>
        <begin position="344"/>
        <end position="459"/>
    </location>
</feature>
<evidence type="ECO:0000256" key="10">
    <source>
        <dbReference type="SAM" id="SignalP"/>
    </source>
</evidence>
<evidence type="ECO:0000313" key="13">
    <source>
        <dbReference type="Proteomes" id="UP001181693"/>
    </source>
</evidence>
<dbReference type="PANTHER" id="PTHR24025:SF30">
    <property type="entry name" value="CADHERIN DOMAIN-CONTAINING PROTEIN"/>
    <property type="match status" value="1"/>
</dbReference>
<dbReference type="GO" id="GO:0007156">
    <property type="term" value="P:homophilic cell adhesion via plasma membrane adhesion molecules"/>
    <property type="evidence" value="ECO:0007669"/>
    <property type="project" value="InterPro"/>
</dbReference>
<sequence length="750" mass="81654">MVKVRLLFFLLGVIGPGGGTLLYNGLPSTTTVQENTPAGTKVYTFSVNSTRALTVPPTIINSSPLTKAFRVDFSPPQYNVVTTGTPPLDFETMPNSFELQIYMEDDSETTELQTLTVQLTNVNEPPVFLGSLANQAVTIYIVEGSPKGIIYQVLASDPEDPANTLKASYSLTPSSPFTVSSTTLGDIESTKIFDYETDQRSYPLTVTVTDSGGLSVNGSLTVFITNINDETPYFITTTTSFTIPEEQSPGTILTNITAVDPDAAGFVSTLYYSINTPNQYFSINQLTGVIQIAKRIDREADPFRLNPVITIDIKVTDRPSAGQSNYTTLTITIQDINDNPPLCKKYAYSKAVPETETNGALIIDLSNECTDIDVETQYNIFNFTGLSGLGSNERFQLLPSGSGRIVLTGNLDYEDPNNIGVGNEYSLTVKVQDIAYPYYSQNIYVYVKTIPINEYPPVFNSSSYVFNISELAPPSTKVGQVYATDADYPYIGITYKIVSGGSTLQTSSIFWMNPTTGALLLADYADYETTRQYQLVVEATDSGSKTSTCSVTVNILEANDEKPICTPNSYTLSVPVDQATGSNIQNFKLTCTDRDSGYTSFQYFINSGNVNNHFTLSPSAGSNISRLILANPFDYTNGVDKIWNYKLMVDITDGNVISGSPQPIGIVQTGTVTLYINVYIPGLTTTTTTTTPSVIYVVSSKNVYSDSAWYVPFVATVGALLLLGFLGLLGYLIAKYCPCRSSPKPDTEML</sequence>
<comment type="subcellular location">
    <subcellularLocation>
        <location evidence="1">Membrane</location>
    </subcellularLocation>
</comment>
<dbReference type="Pfam" id="PF00028">
    <property type="entry name" value="Cadherin"/>
    <property type="match status" value="2"/>
</dbReference>
<dbReference type="PROSITE" id="PS50268">
    <property type="entry name" value="CADHERIN_2"/>
    <property type="match status" value="6"/>
</dbReference>
<dbReference type="EMBL" id="DYDO01000002">
    <property type="protein sequence ID" value="DBA31313.1"/>
    <property type="molecule type" value="Genomic_DNA"/>
</dbReference>
<dbReference type="AlphaFoldDB" id="A0AAV3B7R7"/>
<dbReference type="Gene3D" id="2.60.40.60">
    <property type="entry name" value="Cadherins"/>
    <property type="match status" value="6"/>
</dbReference>
<dbReference type="SMART" id="SM00112">
    <property type="entry name" value="CA"/>
    <property type="match status" value="4"/>
</dbReference>
<evidence type="ECO:0000256" key="6">
    <source>
        <dbReference type="ARBA" id="ARBA00022989"/>
    </source>
</evidence>
<feature type="transmembrane region" description="Helical" evidence="9">
    <location>
        <begin position="709"/>
        <end position="734"/>
    </location>
</feature>
<keyword evidence="13" id="KW-1185">Reference proteome</keyword>
<keyword evidence="4 8" id="KW-0106">Calcium</keyword>
<evidence type="ECO:0000256" key="3">
    <source>
        <dbReference type="ARBA" id="ARBA00022737"/>
    </source>
</evidence>
<keyword evidence="5" id="KW-0130">Cell adhesion</keyword>
<dbReference type="PRINTS" id="PR00205">
    <property type="entry name" value="CADHERIN"/>
</dbReference>
<feature type="domain" description="Cadherin" evidence="11">
    <location>
        <begin position="566"/>
        <end position="694"/>
    </location>
</feature>
<evidence type="ECO:0000256" key="7">
    <source>
        <dbReference type="ARBA" id="ARBA00023136"/>
    </source>
</evidence>
<evidence type="ECO:0000256" key="4">
    <source>
        <dbReference type="ARBA" id="ARBA00022837"/>
    </source>
</evidence>
<feature type="domain" description="Cadherin" evidence="11">
    <location>
        <begin position="133"/>
        <end position="234"/>
    </location>
</feature>